<dbReference type="Proteomes" id="UP000187735">
    <property type="component" value="Chromosome"/>
</dbReference>
<dbReference type="KEGG" id="fmr:Fuma_06049"/>
<dbReference type="AlphaFoldDB" id="A0A1P8WQP8"/>
<name>A0A1P8WQP8_9PLAN</name>
<gene>
    <name evidence="1" type="ORF">Fuma_06049</name>
</gene>
<sequence length="217" mass="25770">MEYRCVTTSVTGFVQQIACCYLRHGFWWYVTGVIPDNKDPKSVDRKLIDRYGIDCTEWRRARNKQLGLANLHYLRHEHFFVLLASKGNHAFYTEESGQIRDIRRVPLRYKGYSISYRPGGRTRKGEKDPRWHAHVQIDQEKYRALKSWFEDIANRRNEQFLTEALSNIPWEPYAPVRRQKLHIVRAVNRQRKTSGKSQMSADMIRLKRSIVKPFDLA</sequence>
<proteinExistence type="predicted"/>
<dbReference type="OrthoDB" id="266561at2"/>
<dbReference type="EMBL" id="CP017641">
    <property type="protein sequence ID" value="APZ96380.1"/>
    <property type="molecule type" value="Genomic_DNA"/>
</dbReference>
<organism evidence="1 2">
    <name type="scientific">Fuerstiella marisgermanici</name>
    <dbReference type="NCBI Taxonomy" id="1891926"/>
    <lineage>
        <taxon>Bacteria</taxon>
        <taxon>Pseudomonadati</taxon>
        <taxon>Planctomycetota</taxon>
        <taxon>Planctomycetia</taxon>
        <taxon>Planctomycetales</taxon>
        <taxon>Planctomycetaceae</taxon>
        <taxon>Fuerstiella</taxon>
    </lineage>
</organism>
<evidence type="ECO:0000313" key="1">
    <source>
        <dbReference type="EMBL" id="APZ96380.1"/>
    </source>
</evidence>
<keyword evidence="2" id="KW-1185">Reference proteome</keyword>
<dbReference type="RefSeq" id="WP_077027419.1">
    <property type="nucleotide sequence ID" value="NZ_CP017641.1"/>
</dbReference>
<reference evidence="1 2" key="1">
    <citation type="journal article" date="2016" name="Front. Microbiol.">
        <title>Fuerstia marisgermanicae gen. nov., sp. nov., an Unusual Member of the Phylum Planctomycetes from the German Wadden Sea.</title>
        <authorList>
            <person name="Kohn T."/>
            <person name="Heuer A."/>
            <person name="Jogler M."/>
            <person name="Vollmers J."/>
            <person name="Boedeker C."/>
            <person name="Bunk B."/>
            <person name="Rast P."/>
            <person name="Borchert D."/>
            <person name="Glockner I."/>
            <person name="Freese H.M."/>
            <person name="Klenk H.P."/>
            <person name="Overmann J."/>
            <person name="Kaster A.K."/>
            <person name="Rohde M."/>
            <person name="Wiegand S."/>
            <person name="Jogler C."/>
        </authorList>
    </citation>
    <scope>NUCLEOTIDE SEQUENCE [LARGE SCALE GENOMIC DNA]</scope>
    <source>
        <strain evidence="1 2">NH11</strain>
    </source>
</reference>
<evidence type="ECO:0000313" key="2">
    <source>
        <dbReference type="Proteomes" id="UP000187735"/>
    </source>
</evidence>
<accession>A0A1P8WQP8</accession>
<protein>
    <submittedName>
        <fullName evidence="1">Uncharacterized protein</fullName>
    </submittedName>
</protein>